<dbReference type="EMBL" id="CAMPGE010025568">
    <property type="protein sequence ID" value="CAI2383310.1"/>
    <property type="molecule type" value="Genomic_DNA"/>
</dbReference>
<dbReference type="SMART" id="SM00385">
    <property type="entry name" value="CYCLIN"/>
    <property type="match status" value="1"/>
</dbReference>
<feature type="compositionally biased region" description="Basic and acidic residues" evidence="5">
    <location>
        <begin position="511"/>
        <end position="520"/>
    </location>
</feature>
<dbReference type="InterPro" id="IPR048258">
    <property type="entry name" value="Cyclins_cyclin-box"/>
</dbReference>
<dbReference type="SUPFAM" id="SSF47954">
    <property type="entry name" value="Cyclin-like"/>
    <property type="match status" value="2"/>
</dbReference>
<evidence type="ECO:0000259" key="6">
    <source>
        <dbReference type="SMART" id="SM00385"/>
    </source>
</evidence>
<reference evidence="7" key="1">
    <citation type="submission" date="2023-07" db="EMBL/GenBank/DDBJ databases">
        <authorList>
            <consortium name="AG Swart"/>
            <person name="Singh M."/>
            <person name="Singh A."/>
            <person name="Seah K."/>
            <person name="Emmerich C."/>
        </authorList>
    </citation>
    <scope>NUCLEOTIDE SEQUENCE</scope>
    <source>
        <strain evidence="7">DP1</strain>
    </source>
</reference>
<evidence type="ECO:0000256" key="4">
    <source>
        <dbReference type="RuleBase" id="RU000383"/>
    </source>
</evidence>
<keyword evidence="1" id="KW-0132">Cell division</keyword>
<dbReference type="InterPro" id="IPR006671">
    <property type="entry name" value="Cyclin_N"/>
</dbReference>
<keyword evidence="8" id="KW-1185">Reference proteome</keyword>
<keyword evidence="3" id="KW-0131">Cell cycle</keyword>
<sequence>MKGGSFKGKTRRISSYIKPTVKKTKKSKPRNTSGGKSNKPPVYNPARGTYRTKLKKEEETDRYAKYYNKKMEPQEDYTEKFSGMRIDDSRNYQEKRTEYICEPYNQKRDNDNHNYYLQAQEKARISPNFDLETEHMGTIATERASSRKGPMNEVYEVPPNIHSRHRRKQSANIPYKMSMPHTNIEKLSGGDRRDLNYQQINCQFLNTDDMNDEDEECNIGDEAEEAPECYYNNNFKQPKANKGNIRIGGHDRNFRSNTTKSGSSSRGHYKQTDVMNHHGISTQDDDDNFLSLECDENLYEEDRLNYNLEEEKVVIHPTKGKQGLVKFKSSKEYQNHKPVLNNPVDDTIPDFGYMSNHRENNVTGKLKDNKVILNKDQPELKARKIPKVIKNYKNNENSDPFISLTMNPEEESPAKHGNKAQEDEEFSRRISSIAEQYDFNYGFEEIDQNPEFRDDDFLFSQIDCDEELQSKSKSSEKNKSGSMEYDDYKYQEYSNMIKPPRIDTDPIPTMRESKTGDLSKKTSMPNLEEQRSLAASKLLNYLISIEGVYAPDPSYSQNNQPEISSIMRAILLDWMMEVCNEFTLKRETYYYSINYVDRFLSNHHHVKKEELQLVGVTSMFIAAKMEEVYSPRVADFAKSTDNGYEVEQIVAMEKLMLKELGWYMTPPTYSMWANWYMNQWDIFINENEYAMSHIVIQNCPDLTFKSSNESSYARFREVMQIMDLIILDQNCLLYQPRGLVVSIMFLILGVHTGEFNIQKVCNEFTYSSNGFLDMESEFNQLFIEFIYLSFGFQLHDLAPTIQYVAPFMNIPFNYDMPMCCQNKNALEGHFEEFLSYQTHHPMGLKFIEQKINNSQSY</sequence>
<evidence type="ECO:0000256" key="3">
    <source>
        <dbReference type="ARBA" id="ARBA00023306"/>
    </source>
</evidence>
<comment type="similarity">
    <text evidence="4">Belongs to the cyclin family.</text>
</comment>
<feature type="compositionally biased region" description="Polar residues" evidence="5">
    <location>
        <begin position="255"/>
        <end position="266"/>
    </location>
</feature>
<keyword evidence="2 4" id="KW-0195">Cyclin</keyword>
<dbReference type="Proteomes" id="UP001295684">
    <property type="component" value="Unassembled WGS sequence"/>
</dbReference>
<dbReference type="Pfam" id="PF00134">
    <property type="entry name" value="Cyclin_N"/>
    <property type="match status" value="1"/>
</dbReference>
<dbReference type="InterPro" id="IPR013763">
    <property type="entry name" value="Cyclin-like_dom"/>
</dbReference>
<evidence type="ECO:0000313" key="8">
    <source>
        <dbReference type="Proteomes" id="UP001295684"/>
    </source>
</evidence>
<dbReference type="AlphaFoldDB" id="A0AAD1Y213"/>
<dbReference type="Gene3D" id="1.10.472.10">
    <property type="entry name" value="Cyclin-like"/>
    <property type="match status" value="2"/>
</dbReference>
<dbReference type="InterPro" id="IPR036915">
    <property type="entry name" value="Cyclin-like_sf"/>
</dbReference>
<name>A0AAD1Y213_EUPCR</name>
<feature type="region of interest" description="Disordered" evidence="5">
    <location>
        <begin position="1"/>
        <end position="59"/>
    </location>
</feature>
<evidence type="ECO:0000313" key="7">
    <source>
        <dbReference type="EMBL" id="CAI2383310.1"/>
    </source>
</evidence>
<feature type="domain" description="Cyclin-like" evidence="6">
    <location>
        <begin position="573"/>
        <end position="658"/>
    </location>
</feature>
<evidence type="ECO:0000256" key="5">
    <source>
        <dbReference type="SAM" id="MobiDB-lite"/>
    </source>
</evidence>
<dbReference type="FunFam" id="1.10.472.10:FF:000001">
    <property type="entry name" value="G2/mitotic-specific cyclin"/>
    <property type="match status" value="1"/>
</dbReference>
<dbReference type="GO" id="GO:0051301">
    <property type="term" value="P:cell division"/>
    <property type="evidence" value="ECO:0007669"/>
    <property type="project" value="UniProtKB-KW"/>
</dbReference>
<accession>A0AAD1Y213</accession>
<gene>
    <name evidence="7" type="ORF">ECRASSUSDP1_LOCUS24807</name>
</gene>
<dbReference type="PROSITE" id="PS00292">
    <property type="entry name" value="CYCLINS"/>
    <property type="match status" value="1"/>
</dbReference>
<dbReference type="PANTHER" id="PTHR10177">
    <property type="entry name" value="CYCLINS"/>
    <property type="match status" value="1"/>
</dbReference>
<feature type="region of interest" description="Disordered" evidence="5">
    <location>
        <begin position="399"/>
        <end position="427"/>
    </location>
</feature>
<proteinExistence type="inferred from homology"/>
<feature type="region of interest" description="Disordered" evidence="5">
    <location>
        <begin position="498"/>
        <end position="526"/>
    </location>
</feature>
<feature type="compositionally biased region" description="Basic residues" evidence="5">
    <location>
        <begin position="20"/>
        <end position="29"/>
    </location>
</feature>
<protein>
    <recommendedName>
        <fullName evidence="6">Cyclin-like domain-containing protein</fullName>
    </recommendedName>
</protein>
<feature type="region of interest" description="Disordered" evidence="5">
    <location>
        <begin position="241"/>
        <end position="270"/>
    </location>
</feature>
<comment type="caution">
    <text evidence="7">The sequence shown here is derived from an EMBL/GenBank/DDBJ whole genome shotgun (WGS) entry which is preliminary data.</text>
</comment>
<dbReference type="InterPro" id="IPR039361">
    <property type="entry name" value="Cyclin"/>
</dbReference>
<organism evidence="7 8">
    <name type="scientific">Euplotes crassus</name>
    <dbReference type="NCBI Taxonomy" id="5936"/>
    <lineage>
        <taxon>Eukaryota</taxon>
        <taxon>Sar</taxon>
        <taxon>Alveolata</taxon>
        <taxon>Ciliophora</taxon>
        <taxon>Intramacronucleata</taxon>
        <taxon>Spirotrichea</taxon>
        <taxon>Hypotrichia</taxon>
        <taxon>Euplotida</taxon>
        <taxon>Euplotidae</taxon>
        <taxon>Moneuplotes</taxon>
    </lineage>
</organism>
<evidence type="ECO:0000256" key="2">
    <source>
        <dbReference type="ARBA" id="ARBA00023127"/>
    </source>
</evidence>
<evidence type="ECO:0000256" key="1">
    <source>
        <dbReference type="ARBA" id="ARBA00022618"/>
    </source>
</evidence>